<dbReference type="Proteomes" id="UP000190541">
    <property type="component" value="Unassembled WGS sequence"/>
</dbReference>
<name>A0A1T5CTJ3_9SPHI</name>
<feature type="transmembrane region" description="Helical" evidence="1">
    <location>
        <begin position="107"/>
        <end position="125"/>
    </location>
</feature>
<dbReference type="AlphaFoldDB" id="A0A1T5CTJ3"/>
<organism evidence="2 3">
    <name type="scientific">Parapedobacter luteus</name>
    <dbReference type="NCBI Taxonomy" id="623280"/>
    <lineage>
        <taxon>Bacteria</taxon>
        <taxon>Pseudomonadati</taxon>
        <taxon>Bacteroidota</taxon>
        <taxon>Sphingobacteriia</taxon>
        <taxon>Sphingobacteriales</taxon>
        <taxon>Sphingobacteriaceae</taxon>
        <taxon>Parapedobacter</taxon>
    </lineage>
</organism>
<keyword evidence="1" id="KW-1133">Transmembrane helix</keyword>
<protein>
    <submittedName>
        <fullName evidence="2">Uncharacterized protein</fullName>
    </submittedName>
</protein>
<dbReference type="EMBL" id="FUYS01000005">
    <property type="protein sequence ID" value="SKB62653.1"/>
    <property type="molecule type" value="Genomic_DNA"/>
</dbReference>
<evidence type="ECO:0000313" key="2">
    <source>
        <dbReference type="EMBL" id="SKB62653.1"/>
    </source>
</evidence>
<keyword evidence="1" id="KW-0472">Membrane</keyword>
<keyword evidence="3" id="KW-1185">Reference proteome</keyword>
<dbReference type="STRING" id="623280.SAMN05660226_02323"/>
<evidence type="ECO:0000256" key="1">
    <source>
        <dbReference type="SAM" id="Phobius"/>
    </source>
</evidence>
<reference evidence="2 3" key="1">
    <citation type="submission" date="2017-02" db="EMBL/GenBank/DDBJ databases">
        <authorList>
            <person name="Peterson S.W."/>
        </authorList>
    </citation>
    <scope>NUCLEOTIDE SEQUENCE [LARGE SCALE GENOMIC DNA]</scope>
    <source>
        <strain evidence="2 3">DSM 22899</strain>
    </source>
</reference>
<feature type="transmembrane region" description="Helical" evidence="1">
    <location>
        <begin position="131"/>
        <end position="152"/>
    </location>
</feature>
<accession>A0A1T5CTJ3</accession>
<proteinExistence type="predicted"/>
<evidence type="ECO:0000313" key="3">
    <source>
        <dbReference type="Proteomes" id="UP000190541"/>
    </source>
</evidence>
<gene>
    <name evidence="2" type="ORF">SAMN05660226_02323</name>
</gene>
<dbReference type="RefSeq" id="WP_079717018.1">
    <property type="nucleotide sequence ID" value="NZ_FUYS01000005.1"/>
</dbReference>
<keyword evidence="1" id="KW-0812">Transmembrane</keyword>
<sequence length="194" mass="22478">MSPLNIQSWFLSNSDNEYLNESRVIEKGKEEISLFKIYSFWGSILPIFIAIGMSILLENSRRIDILYILRLLNNGSLPLVLYSISISVFMFLLDKTNPKYLNLRKKILGLSILLLFLNASLYTFLTALGQQLHLCGQIFILVFTILIGVNVWNTTKTMILLKKRVVKSYFKSFNNIRENIREEGKINKADEIEF</sequence>
<feature type="transmembrane region" description="Helical" evidence="1">
    <location>
        <begin position="77"/>
        <end position="95"/>
    </location>
</feature>
<feature type="transmembrane region" description="Helical" evidence="1">
    <location>
        <begin position="37"/>
        <end position="57"/>
    </location>
</feature>